<keyword evidence="2" id="KW-0716">Sensory transduction</keyword>
<dbReference type="InterPro" id="IPR050357">
    <property type="entry name" value="Arrestin_domain-protein"/>
</dbReference>
<protein>
    <submittedName>
        <fullName evidence="5">Arrestin domain-containing protein 2</fullName>
    </submittedName>
</protein>
<evidence type="ECO:0000313" key="4">
    <source>
        <dbReference type="EMBL" id="JAG06451.1"/>
    </source>
</evidence>
<dbReference type="InterPro" id="IPR011022">
    <property type="entry name" value="Arrestin_C-like"/>
</dbReference>
<dbReference type="EMBL" id="GBHO01037153">
    <property type="protein sequence ID" value="JAG06451.1"/>
    <property type="molecule type" value="Transcribed_RNA"/>
</dbReference>
<sequence>MSSSDVQISIRLDGSQEIYHSGETVKGVVVAKVNTFLRVSVLKAEFEGMYTYRNKYGGFHKQVIKNYEVKLDMDGKISDINPGRYHSPFSFTLDQSFPSSLVCLAGSVEYKITAKCGYKLSNDSSIEKTESVNYISVNRYLDLRDKPFALVGAQLKHVHPTGWCYWCCGQDLQISMEIKKRAFVAGERIEVSAAINNETSHIVSKTELDVIQTVKTKINRKVKQKVVRKERGMVMDHTEQVWINESLLVPSVPPTSDDYNMTVSYLLRMLLTLDNGKLIKLVIPIVIGNVPVDTSIIEGAGSELSFMYTGEISGGDVVQCNYIPSYIVYRFSPDALPSAPTVEEPTA</sequence>
<dbReference type="SUPFAM" id="SSF81296">
    <property type="entry name" value="E set domains"/>
    <property type="match status" value="2"/>
</dbReference>
<dbReference type="PANTHER" id="PTHR11188">
    <property type="entry name" value="ARRESTIN DOMAIN CONTAINING PROTEIN"/>
    <property type="match status" value="1"/>
</dbReference>
<dbReference type="Pfam" id="PF00339">
    <property type="entry name" value="Arrestin_N"/>
    <property type="match status" value="1"/>
</dbReference>
<reference evidence="5" key="1">
    <citation type="journal article" date="2014" name="PLoS ONE">
        <title>Transcriptome-Based Identification of ABC Transporters in the Western Tarnished Plant Bug Lygus hesperus.</title>
        <authorList>
            <person name="Hull J.J."/>
            <person name="Chaney K."/>
            <person name="Geib S.M."/>
            <person name="Fabrick J.A."/>
            <person name="Brent C.S."/>
            <person name="Walsh D."/>
            <person name="Lavine L.C."/>
        </authorList>
    </citation>
    <scope>NUCLEOTIDE SEQUENCE</scope>
</reference>
<dbReference type="EMBL" id="GBHO01037151">
    <property type="protein sequence ID" value="JAG06453.1"/>
    <property type="molecule type" value="Transcribed_RNA"/>
</dbReference>
<reference evidence="5" key="2">
    <citation type="submission" date="2014-07" db="EMBL/GenBank/DDBJ databases">
        <authorList>
            <person name="Hull J."/>
        </authorList>
    </citation>
    <scope>NUCLEOTIDE SEQUENCE</scope>
</reference>
<dbReference type="SMART" id="SM01017">
    <property type="entry name" value="Arrestin_C"/>
    <property type="match status" value="1"/>
</dbReference>
<proteinExistence type="inferred from homology"/>
<dbReference type="Gene3D" id="2.60.40.640">
    <property type="match status" value="2"/>
</dbReference>
<organism evidence="5">
    <name type="scientific">Lygus hesperus</name>
    <name type="common">Western plant bug</name>
    <dbReference type="NCBI Taxonomy" id="30085"/>
    <lineage>
        <taxon>Eukaryota</taxon>
        <taxon>Metazoa</taxon>
        <taxon>Ecdysozoa</taxon>
        <taxon>Arthropoda</taxon>
        <taxon>Hexapoda</taxon>
        <taxon>Insecta</taxon>
        <taxon>Pterygota</taxon>
        <taxon>Neoptera</taxon>
        <taxon>Paraneoptera</taxon>
        <taxon>Hemiptera</taxon>
        <taxon>Heteroptera</taxon>
        <taxon>Panheteroptera</taxon>
        <taxon>Cimicomorpha</taxon>
        <taxon>Miridae</taxon>
        <taxon>Mirini</taxon>
        <taxon>Lygus</taxon>
    </lineage>
</organism>
<evidence type="ECO:0000313" key="7">
    <source>
        <dbReference type="EMBL" id="JAG06454.1"/>
    </source>
</evidence>
<feature type="domain" description="Arrestin C-terminal-like" evidence="3">
    <location>
        <begin position="168"/>
        <end position="292"/>
    </location>
</feature>
<gene>
    <name evidence="5" type="primary">ARRDC2_3</name>
    <name evidence="7" type="synonym">ARRDC2_1</name>
    <name evidence="6" type="synonym">ARRDC2_2</name>
    <name evidence="4" type="synonym">ARRDC2_4</name>
    <name evidence="7" type="ORF">CM83_40987</name>
    <name evidence="5" type="ORF">CM83_40988</name>
    <name evidence="6" type="ORF">CM83_40989</name>
    <name evidence="4" type="ORF">CM83_40990</name>
</gene>
<dbReference type="InterPro" id="IPR011021">
    <property type="entry name" value="Arrestin-like_N"/>
</dbReference>
<evidence type="ECO:0000256" key="1">
    <source>
        <dbReference type="ARBA" id="ARBA00005298"/>
    </source>
</evidence>
<dbReference type="EMBL" id="GBHO01037150">
    <property type="protein sequence ID" value="JAG06454.1"/>
    <property type="molecule type" value="Transcribed_RNA"/>
</dbReference>
<dbReference type="EMBL" id="GBHO01037152">
    <property type="protein sequence ID" value="JAG06452.1"/>
    <property type="molecule type" value="Transcribed_RNA"/>
</dbReference>
<dbReference type="GO" id="GO:0015031">
    <property type="term" value="P:protein transport"/>
    <property type="evidence" value="ECO:0007669"/>
    <property type="project" value="TreeGrafter"/>
</dbReference>
<evidence type="ECO:0000313" key="6">
    <source>
        <dbReference type="EMBL" id="JAG06453.1"/>
    </source>
</evidence>
<dbReference type="PANTHER" id="PTHR11188:SF176">
    <property type="entry name" value="ARRESTIN DOMAIN-CONTAINING PROTEIN 1"/>
    <property type="match status" value="1"/>
</dbReference>
<comment type="similarity">
    <text evidence="1">Belongs to the arrestin family.</text>
</comment>
<accession>A0A0A9WDD0</accession>
<dbReference type="GO" id="GO:0005737">
    <property type="term" value="C:cytoplasm"/>
    <property type="evidence" value="ECO:0007669"/>
    <property type="project" value="TreeGrafter"/>
</dbReference>
<evidence type="ECO:0000256" key="2">
    <source>
        <dbReference type="ARBA" id="ARBA00022606"/>
    </source>
</evidence>
<dbReference type="Pfam" id="PF02752">
    <property type="entry name" value="Arrestin_C"/>
    <property type="match status" value="1"/>
</dbReference>
<name>A0A0A9WDD0_LYGHE</name>
<dbReference type="InterPro" id="IPR014756">
    <property type="entry name" value="Ig_E-set"/>
</dbReference>
<dbReference type="AlphaFoldDB" id="A0A0A9WDD0"/>
<evidence type="ECO:0000313" key="5">
    <source>
        <dbReference type="EMBL" id="JAG06452.1"/>
    </source>
</evidence>
<dbReference type="InterPro" id="IPR014752">
    <property type="entry name" value="Arrestin-like_C"/>
</dbReference>
<evidence type="ECO:0000259" key="3">
    <source>
        <dbReference type="SMART" id="SM01017"/>
    </source>
</evidence>